<gene>
    <name evidence="3" type="ORF">QQS21_010339</name>
</gene>
<dbReference type="Proteomes" id="UP001251528">
    <property type="component" value="Unassembled WGS sequence"/>
</dbReference>
<dbReference type="SUPFAM" id="SSF55909">
    <property type="entry name" value="Pentein"/>
    <property type="match status" value="1"/>
</dbReference>
<keyword evidence="4" id="KW-1185">Reference proteome</keyword>
<sequence>MPMMMGVAEEDEALEKDLHLAIGIHGEGEDVNNSKRSAQARQQSETTEYASYLTSLVNGVPLSDSQYVAPKPFGPEINGGSTFETAAKNVYQQFGFSKVDFHDEWVFHESSGDVHCLTNTFRDASQPWW</sequence>
<feature type="region of interest" description="Disordered" evidence="1">
    <location>
        <begin position="25"/>
        <end position="46"/>
    </location>
</feature>
<evidence type="ECO:0000313" key="3">
    <source>
        <dbReference type="EMBL" id="KAK2591967.1"/>
    </source>
</evidence>
<feature type="compositionally biased region" description="Polar residues" evidence="1">
    <location>
        <begin position="34"/>
        <end position="46"/>
    </location>
</feature>
<evidence type="ECO:0000256" key="1">
    <source>
        <dbReference type="SAM" id="MobiDB-lite"/>
    </source>
</evidence>
<dbReference type="AlphaFoldDB" id="A0AAJ0CHW2"/>
<name>A0AAJ0CHW2_9HYPO</name>
<dbReference type="GO" id="GO:0004668">
    <property type="term" value="F:protein-arginine deiminase activity"/>
    <property type="evidence" value="ECO:0007669"/>
    <property type="project" value="InterPro"/>
</dbReference>
<evidence type="ECO:0000259" key="2">
    <source>
        <dbReference type="Pfam" id="PF03068"/>
    </source>
</evidence>
<dbReference type="EMBL" id="JASWJB010000297">
    <property type="protein sequence ID" value="KAK2591967.1"/>
    <property type="molecule type" value="Genomic_DNA"/>
</dbReference>
<dbReference type="GO" id="GO:0005737">
    <property type="term" value="C:cytoplasm"/>
    <property type="evidence" value="ECO:0007669"/>
    <property type="project" value="InterPro"/>
</dbReference>
<dbReference type="GO" id="GO:0005509">
    <property type="term" value="F:calcium ion binding"/>
    <property type="evidence" value="ECO:0007669"/>
    <property type="project" value="InterPro"/>
</dbReference>
<reference evidence="3" key="1">
    <citation type="submission" date="2023-06" db="EMBL/GenBank/DDBJ databases">
        <title>Conoideocrella luteorostrata (Hypocreales: Clavicipitaceae), a potential biocontrol fungus for elongate hemlock scale in United States Christmas tree production areas.</title>
        <authorList>
            <person name="Barrett H."/>
            <person name="Lovett B."/>
            <person name="Macias A.M."/>
            <person name="Stajich J.E."/>
            <person name="Kasson M.T."/>
        </authorList>
    </citation>
    <scope>NUCLEOTIDE SEQUENCE</scope>
    <source>
        <strain evidence="3">ARSEF 14590</strain>
    </source>
</reference>
<protein>
    <recommendedName>
        <fullName evidence="2">Protein-arginine deiminase C-terminal domain-containing protein</fullName>
    </recommendedName>
</protein>
<evidence type="ECO:0000313" key="4">
    <source>
        <dbReference type="Proteomes" id="UP001251528"/>
    </source>
</evidence>
<dbReference type="InterPro" id="IPR013530">
    <property type="entry name" value="PAD_C"/>
</dbReference>
<dbReference type="Pfam" id="PF03068">
    <property type="entry name" value="PAD"/>
    <property type="match status" value="1"/>
</dbReference>
<organism evidence="3 4">
    <name type="scientific">Conoideocrella luteorostrata</name>
    <dbReference type="NCBI Taxonomy" id="1105319"/>
    <lineage>
        <taxon>Eukaryota</taxon>
        <taxon>Fungi</taxon>
        <taxon>Dikarya</taxon>
        <taxon>Ascomycota</taxon>
        <taxon>Pezizomycotina</taxon>
        <taxon>Sordariomycetes</taxon>
        <taxon>Hypocreomycetidae</taxon>
        <taxon>Hypocreales</taxon>
        <taxon>Clavicipitaceae</taxon>
        <taxon>Conoideocrella</taxon>
    </lineage>
</organism>
<accession>A0AAJ0CHW2</accession>
<feature type="domain" description="Protein-arginine deiminase C-terminal" evidence="2">
    <location>
        <begin position="39"/>
        <end position="129"/>
    </location>
</feature>
<comment type="caution">
    <text evidence="3">The sequence shown here is derived from an EMBL/GenBank/DDBJ whole genome shotgun (WGS) entry which is preliminary data.</text>
</comment>
<dbReference type="Gene3D" id="3.75.10.10">
    <property type="entry name" value="L-arginine/glycine Amidinotransferase, Chain A"/>
    <property type="match status" value="1"/>
</dbReference>
<proteinExistence type="predicted"/>